<sequence length="851" mass="92747">MSLDSPRNSSLTVLEPVQSKKRSYAQYLSDIDSRFHHLTSDVFPYHPYLLTVPSERPYRLGSQTVSNWAVGNGCLFAPEEEQLQYLTFLSRQAEDTLLVAVGGWSDENGNIMAEEPEKPPPDSTAPHRLQKKKITFNDYKRKALESPAPPTPTTLTNGKMGHSPHSEEAIPAPRAEMPNSIAIPTKYTDSRKRDTAPPVGRPSAIQAKKSPSKPTEPTHPPPIKRPRQDINNDQESQPISIKSTKNSPAVPELLSPTLPPATSSPSRLPPLLSPTLPPELEEELLNLADPSPTKDEPRLAKKTIPKPTVAAPNGSAKSTKLDLGRGRSASASSTATKGDLRAKQLNGSTSKAAVKNSPIPPPLAQRPVKKIVVPAAAKAKPVPSSTAGKSVPATPVKPKLIAKLKYGRQNKKRVEALLRMPKRGKQSVEKPPAKQRTQEVTPNRKETKAPKTFQDNSETSIGNKRPKPSDGGLADSPALKRPKTTAVAASERPPTPSVSSTSKAAGQQPKAQFAAPRKEPKTDGKSTAMRRTGSSDSELKTPTAKMNYVHDEKQSEKTSPTLSSQSNKSHDSSDWRAWRDEWMKFKDIGREVKHASDRLAMASSHPSPEAQLSAVTALEGVLCFILAFIAEDKCKSLTRQIGDSANWRSLIPYWQAVANRTAPYPHINGLCLLLGAISHAAIHTLDLERLATIAFPSDSSGSTNSTNNKDKTIVSTPGTHDPDHPSPSSSVLAQDSKLFRDLSDLRTRLVESHRESNRLWLEGSRLLPDSVLAREYPATWLRRCRNHPDRGREVLKPGRYSGDFYLPLARDGGMGTGAGTVGAIEGVRFASVFLQEWSEKEGVAWLAKLTL</sequence>
<dbReference type="EMBL" id="JALBCA010000002">
    <property type="protein sequence ID" value="KAI2393519.1"/>
    <property type="molecule type" value="Genomic_DNA"/>
</dbReference>
<name>A0ACB8V5N6_9EURO</name>
<protein>
    <submittedName>
        <fullName evidence="1">Uncharacterized protein</fullName>
    </submittedName>
</protein>
<comment type="caution">
    <text evidence="1">The sequence shown here is derived from an EMBL/GenBank/DDBJ whole genome shotgun (WGS) entry which is preliminary data.</text>
</comment>
<accession>A0ACB8V5N6</accession>
<organism evidence="1">
    <name type="scientific">Ophidiomyces ophidiicola</name>
    <dbReference type="NCBI Taxonomy" id="1387563"/>
    <lineage>
        <taxon>Eukaryota</taxon>
        <taxon>Fungi</taxon>
        <taxon>Dikarya</taxon>
        <taxon>Ascomycota</taxon>
        <taxon>Pezizomycotina</taxon>
        <taxon>Eurotiomycetes</taxon>
        <taxon>Eurotiomycetidae</taxon>
        <taxon>Onygenales</taxon>
        <taxon>Onygenaceae</taxon>
        <taxon>Ophidiomyces</taxon>
    </lineage>
</organism>
<reference evidence="1" key="1">
    <citation type="journal article" date="2022" name="bioRxiv">
        <title>Population genetic analysis of Ophidiomyces ophidiicola, the causative agent of snake fungal disease, indicates recent introductions to the USA.</title>
        <authorList>
            <person name="Ladner J.T."/>
            <person name="Palmer J.M."/>
            <person name="Ettinger C.L."/>
            <person name="Stajich J.E."/>
            <person name="Farrell T.M."/>
            <person name="Glorioso B.M."/>
            <person name="Lawson B."/>
            <person name="Price S.J."/>
            <person name="Stengle A.G."/>
            <person name="Grear D.A."/>
            <person name="Lorch J.M."/>
        </authorList>
    </citation>
    <scope>NUCLEOTIDE SEQUENCE</scope>
    <source>
        <strain evidence="1">NWHC 24266-5</strain>
    </source>
</reference>
<proteinExistence type="predicted"/>
<gene>
    <name evidence="1" type="ORF">LOY88_000119</name>
</gene>
<evidence type="ECO:0000313" key="1">
    <source>
        <dbReference type="EMBL" id="KAI2393519.1"/>
    </source>
</evidence>